<name>A0A0A2V6H3_PARBA</name>
<feature type="region of interest" description="Disordered" evidence="1">
    <location>
        <begin position="1"/>
        <end position="24"/>
    </location>
</feature>
<feature type="compositionally biased region" description="Polar residues" evidence="1">
    <location>
        <begin position="70"/>
        <end position="82"/>
    </location>
</feature>
<dbReference type="HOGENOM" id="CLU_2184752_0_0_1"/>
<protein>
    <submittedName>
        <fullName evidence="2">Uncharacterized protein</fullName>
    </submittedName>
</protein>
<dbReference type="OrthoDB" id="10497454at2759"/>
<organism evidence="2 3">
    <name type="scientific">Paracoccidioides lutzii (strain ATCC MYA-826 / Pb01)</name>
    <name type="common">Paracoccidioides brasiliensis</name>
    <dbReference type="NCBI Taxonomy" id="502779"/>
    <lineage>
        <taxon>Eukaryota</taxon>
        <taxon>Fungi</taxon>
        <taxon>Dikarya</taxon>
        <taxon>Ascomycota</taxon>
        <taxon>Pezizomycotina</taxon>
        <taxon>Eurotiomycetes</taxon>
        <taxon>Eurotiomycetidae</taxon>
        <taxon>Onygenales</taxon>
        <taxon>Ajellomycetaceae</taxon>
        <taxon>Paracoccidioides</taxon>
    </lineage>
</organism>
<dbReference type="EMBL" id="KN293998">
    <property type="protein sequence ID" value="KGQ01665.1"/>
    <property type="molecule type" value="Genomic_DNA"/>
</dbReference>
<dbReference type="RefSeq" id="XP_015703173.1">
    <property type="nucleotide sequence ID" value="XM_015847264.1"/>
</dbReference>
<dbReference type="Proteomes" id="UP000002059">
    <property type="component" value="Partially assembled WGS sequence"/>
</dbReference>
<evidence type="ECO:0000313" key="2">
    <source>
        <dbReference type="EMBL" id="KGQ01665.1"/>
    </source>
</evidence>
<accession>A0A0A2V6H3</accession>
<keyword evidence="3" id="KW-1185">Reference proteome</keyword>
<dbReference type="GeneID" id="26970582"/>
<evidence type="ECO:0000256" key="1">
    <source>
        <dbReference type="SAM" id="MobiDB-lite"/>
    </source>
</evidence>
<gene>
    <name evidence="2" type="ORF">PAAG_11657</name>
</gene>
<reference evidence="2 3" key="1">
    <citation type="journal article" date="2011" name="PLoS Genet.">
        <title>Comparative genomic analysis of human fungal pathogens causing paracoccidioidomycosis.</title>
        <authorList>
            <person name="Desjardins C.A."/>
            <person name="Champion M.D."/>
            <person name="Holder J.W."/>
            <person name="Muszewska A."/>
            <person name="Goldberg J."/>
            <person name="Bailao A.M."/>
            <person name="Brigido M.M."/>
            <person name="Ferreira M.E."/>
            <person name="Garcia A.M."/>
            <person name="Grynberg M."/>
            <person name="Gujja S."/>
            <person name="Heiman D.I."/>
            <person name="Henn M.R."/>
            <person name="Kodira C.D."/>
            <person name="Leon-Narvaez H."/>
            <person name="Longo L.V."/>
            <person name="Ma L.J."/>
            <person name="Malavazi I."/>
            <person name="Matsuo A.L."/>
            <person name="Morais F.V."/>
            <person name="Pereira M."/>
            <person name="Rodriguez-Brito S."/>
            <person name="Sakthikumar S."/>
            <person name="Salem-Izacc S.M."/>
            <person name="Sykes S.M."/>
            <person name="Teixeira M.M."/>
            <person name="Vallejo M.C."/>
            <person name="Walter M.E."/>
            <person name="Yandava C."/>
            <person name="Young S."/>
            <person name="Zeng Q."/>
            <person name="Zucker J."/>
            <person name="Felipe M.S."/>
            <person name="Goldman G.H."/>
            <person name="Haas B.J."/>
            <person name="McEwen J.G."/>
            <person name="Nino-Vega G."/>
            <person name="Puccia R."/>
            <person name="San-Blas G."/>
            <person name="Soares C.M."/>
            <person name="Birren B.W."/>
            <person name="Cuomo C.A."/>
        </authorList>
    </citation>
    <scope>NUCLEOTIDE SEQUENCE [LARGE SCALE GENOMIC DNA]</scope>
    <source>
        <strain evidence="3">ATCC MYA-826 / Pb01</strain>
    </source>
</reference>
<dbReference type="KEGG" id="pbl:PAAG_11657"/>
<feature type="region of interest" description="Disordered" evidence="1">
    <location>
        <begin position="63"/>
        <end position="82"/>
    </location>
</feature>
<proteinExistence type="predicted"/>
<sequence length="109" mass="12015">MSPRASMIDPPNSPPRCIQPPTHHPATSAILPFSLWLSGRRETDNLANPPTFVLEGVYDRRTSKKHATNSKEVSPSVISGSRSPEGLYQLLQDQITTELCVQVETFTAL</sequence>
<dbReference type="AlphaFoldDB" id="A0A0A2V6H3"/>
<dbReference type="VEuPathDB" id="FungiDB:PAAG_11657"/>
<evidence type="ECO:0000313" key="3">
    <source>
        <dbReference type="Proteomes" id="UP000002059"/>
    </source>
</evidence>